<evidence type="ECO:0000313" key="1">
    <source>
        <dbReference type="EMBL" id="SFR05219.1"/>
    </source>
</evidence>
<accession>A0A1I6DIF9</accession>
<dbReference type="Proteomes" id="UP000199584">
    <property type="component" value="Unassembled WGS sequence"/>
</dbReference>
<dbReference type="InterPro" id="IPR016155">
    <property type="entry name" value="Mopterin_synth/thiamin_S_b"/>
</dbReference>
<dbReference type="Gene3D" id="3.10.20.30">
    <property type="match status" value="1"/>
</dbReference>
<gene>
    <name evidence="1" type="ORF">SAMN05660706_11191</name>
</gene>
<dbReference type="EMBL" id="FOYM01000011">
    <property type="protein sequence ID" value="SFR05219.1"/>
    <property type="molecule type" value="Genomic_DNA"/>
</dbReference>
<reference evidence="2" key="1">
    <citation type="submission" date="2016-10" db="EMBL/GenBank/DDBJ databases">
        <authorList>
            <person name="Varghese N."/>
            <person name="Submissions S."/>
        </authorList>
    </citation>
    <scope>NUCLEOTIDE SEQUENCE [LARGE SCALE GENOMIC DNA]</scope>
    <source>
        <strain evidence="2">DSM 3669</strain>
    </source>
</reference>
<organism evidence="1 2">
    <name type="scientific">Desulfoscipio geothermicus DSM 3669</name>
    <dbReference type="NCBI Taxonomy" id="1121426"/>
    <lineage>
        <taxon>Bacteria</taxon>
        <taxon>Bacillati</taxon>
        <taxon>Bacillota</taxon>
        <taxon>Clostridia</taxon>
        <taxon>Eubacteriales</taxon>
        <taxon>Desulfallaceae</taxon>
        <taxon>Desulfoscipio</taxon>
    </lineage>
</organism>
<name>A0A1I6DIF9_9FIRM</name>
<dbReference type="RefSeq" id="WP_092483023.1">
    <property type="nucleotide sequence ID" value="NZ_FOYM01000011.1"/>
</dbReference>
<keyword evidence="2" id="KW-1185">Reference proteome</keyword>
<dbReference type="InterPro" id="IPR012675">
    <property type="entry name" value="Beta-grasp_dom_sf"/>
</dbReference>
<evidence type="ECO:0000313" key="2">
    <source>
        <dbReference type="Proteomes" id="UP000199584"/>
    </source>
</evidence>
<dbReference type="InterPro" id="IPR003749">
    <property type="entry name" value="ThiS/MoaD-like"/>
</dbReference>
<protein>
    <submittedName>
        <fullName evidence="1">ThiS family protein</fullName>
    </submittedName>
</protein>
<proteinExistence type="predicted"/>
<sequence length="75" mass="8006">MKIFLRLCGPLERYGGHGINEISLQNSIKASQLLSELQIPSSLKVLIVVNGVKVTGDYNLQAGDIVVLFPPVSGG</sequence>
<dbReference type="OrthoDB" id="9801945at2"/>
<dbReference type="AlphaFoldDB" id="A0A1I6DIF9"/>
<dbReference type="Pfam" id="PF02597">
    <property type="entry name" value="ThiS"/>
    <property type="match status" value="1"/>
</dbReference>
<dbReference type="STRING" id="39060.SAMN05660706_11191"/>
<dbReference type="SUPFAM" id="SSF54285">
    <property type="entry name" value="MoaD/ThiS"/>
    <property type="match status" value="1"/>
</dbReference>